<dbReference type="EMBL" id="QPFP01000057">
    <property type="protein sequence ID" value="TEB25433.1"/>
    <property type="molecule type" value="Genomic_DNA"/>
</dbReference>
<dbReference type="AlphaFoldDB" id="A0A4Y7SU84"/>
<protein>
    <submittedName>
        <fullName evidence="1">Uncharacterized protein</fullName>
    </submittedName>
</protein>
<keyword evidence="2" id="KW-1185">Reference proteome</keyword>
<accession>A0A4Y7SU84</accession>
<evidence type="ECO:0000313" key="2">
    <source>
        <dbReference type="Proteomes" id="UP000298030"/>
    </source>
</evidence>
<dbReference type="Proteomes" id="UP000298030">
    <property type="component" value="Unassembled WGS sequence"/>
</dbReference>
<proteinExistence type="predicted"/>
<gene>
    <name evidence="1" type="ORF">FA13DRAFT_1738375</name>
</gene>
<reference evidence="1 2" key="1">
    <citation type="journal article" date="2019" name="Nat. Ecol. Evol.">
        <title>Megaphylogeny resolves global patterns of mushroom evolution.</title>
        <authorList>
            <person name="Varga T."/>
            <person name="Krizsan K."/>
            <person name="Foldi C."/>
            <person name="Dima B."/>
            <person name="Sanchez-Garcia M."/>
            <person name="Sanchez-Ramirez S."/>
            <person name="Szollosi G.J."/>
            <person name="Szarkandi J.G."/>
            <person name="Papp V."/>
            <person name="Albert L."/>
            <person name="Andreopoulos W."/>
            <person name="Angelini C."/>
            <person name="Antonin V."/>
            <person name="Barry K.W."/>
            <person name="Bougher N.L."/>
            <person name="Buchanan P."/>
            <person name="Buyck B."/>
            <person name="Bense V."/>
            <person name="Catcheside P."/>
            <person name="Chovatia M."/>
            <person name="Cooper J."/>
            <person name="Damon W."/>
            <person name="Desjardin D."/>
            <person name="Finy P."/>
            <person name="Geml J."/>
            <person name="Haridas S."/>
            <person name="Hughes K."/>
            <person name="Justo A."/>
            <person name="Karasinski D."/>
            <person name="Kautmanova I."/>
            <person name="Kiss B."/>
            <person name="Kocsube S."/>
            <person name="Kotiranta H."/>
            <person name="LaButti K.M."/>
            <person name="Lechner B.E."/>
            <person name="Liimatainen K."/>
            <person name="Lipzen A."/>
            <person name="Lukacs Z."/>
            <person name="Mihaltcheva S."/>
            <person name="Morgado L.N."/>
            <person name="Niskanen T."/>
            <person name="Noordeloos M.E."/>
            <person name="Ohm R.A."/>
            <person name="Ortiz-Santana B."/>
            <person name="Ovrebo C."/>
            <person name="Racz N."/>
            <person name="Riley R."/>
            <person name="Savchenko A."/>
            <person name="Shiryaev A."/>
            <person name="Soop K."/>
            <person name="Spirin V."/>
            <person name="Szebenyi C."/>
            <person name="Tomsovsky M."/>
            <person name="Tulloss R.E."/>
            <person name="Uehling J."/>
            <person name="Grigoriev I.V."/>
            <person name="Vagvolgyi C."/>
            <person name="Papp T."/>
            <person name="Martin F.M."/>
            <person name="Miettinen O."/>
            <person name="Hibbett D.S."/>
            <person name="Nagy L.G."/>
        </authorList>
    </citation>
    <scope>NUCLEOTIDE SEQUENCE [LARGE SCALE GENOMIC DNA]</scope>
    <source>
        <strain evidence="1 2">FP101781</strain>
    </source>
</reference>
<name>A0A4Y7SU84_COPMI</name>
<comment type="caution">
    <text evidence="1">The sequence shown here is derived from an EMBL/GenBank/DDBJ whole genome shotgun (WGS) entry which is preliminary data.</text>
</comment>
<evidence type="ECO:0000313" key="1">
    <source>
        <dbReference type="EMBL" id="TEB25433.1"/>
    </source>
</evidence>
<sequence length="55" mass="6130">MTSLNATEEVKSKRVKTPAGWLCSKGLHWALGLVRIPLSLFTPHALYSSRPKRVP</sequence>
<organism evidence="1 2">
    <name type="scientific">Coprinellus micaceus</name>
    <name type="common">Glistening ink-cap mushroom</name>
    <name type="synonym">Coprinus micaceus</name>
    <dbReference type="NCBI Taxonomy" id="71717"/>
    <lineage>
        <taxon>Eukaryota</taxon>
        <taxon>Fungi</taxon>
        <taxon>Dikarya</taxon>
        <taxon>Basidiomycota</taxon>
        <taxon>Agaricomycotina</taxon>
        <taxon>Agaricomycetes</taxon>
        <taxon>Agaricomycetidae</taxon>
        <taxon>Agaricales</taxon>
        <taxon>Agaricineae</taxon>
        <taxon>Psathyrellaceae</taxon>
        <taxon>Coprinellus</taxon>
    </lineage>
</organism>